<proteinExistence type="predicted"/>
<reference evidence="3 4" key="1">
    <citation type="journal article" date="2017" name="Int. J. Syst. Evol. Microbiol.">
        <title>Mucilaginibacterpsychrotolerans sp. nov., isolated from peatlands.</title>
        <authorList>
            <person name="Deng Y."/>
            <person name="Shen L."/>
            <person name="Xu B."/>
            <person name="Liu Y."/>
            <person name="Gu Z."/>
            <person name="Liu H."/>
            <person name="Zhou Y."/>
        </authorList>
    </citation>
    <scope>NUCLEOTIDE SEQUENCE [LARGE SCALE GENOMIC DNA]</scope>
    <source>
        <strain evidence="3 4">NH7-4</strain>
    </source>
</reference>
<dbReference type="Proteomes" id="UP000297540">
    <property type="component" value="Unassembled WGS sequence"/>
</dbReference>
<gene>
    <name evidence="3" type="ORF">E2R66_10860</name>
</gene>
<evidence type="ECO:0000313" key="3">
    <source>
        <dbReference type="EMBL" id="TFF37661.1"/>
    </source>
</evidence>
<keyword evidence="1" id="KW-1133">Transmembrane helix</keyword>
<dbReference type="AlphaFoldDB" id="A0A4Y8SG45"/>
<dbReference type="PANTHER" id="PTHR34473:SF2">
    <property type="entry name" value="UPF0699 TRANSMEMBRANE PROTEIN YDBT"/>
    <property type="match status" value="1"/>
</dbReference>
<keyword evidence="4" id="KW-1185">Reference proteome</keyword>
<keyword evidence="1" id="KW-0812">Transmembrane</keyword>
<organism evidence="3 4">
    <name type="scientific">Mucilaginibacter psychrotolerans</name>
    <dbReference type="NCBI Taxonomy" id="1524096"/>
    <lineage>
        <taxon>Bacteria</taxon>
        <taxon>Pseudomonadati</taxon>
        <taxon>Bacteroidota</taxon>
        <taxon>Sphingobacteriia</taxon>
        <taxon>Sphingobacteriales</taxon>
        <taxon>Sphingobacteriaceae</taxon>
        <taxon>Mucilaginibacter</taxon>
    </lineage>
</organism>
<name>A0A4Y8SG45_9SPHI</name>
<keyword evidence="1" id="KW-0472">Membrane</keyword>
<feature type="transmembrane region" description="Helical" evidence="1">
    <location>
        <begin position="40"/>
        <end position="58"/>
    </location>
</feature>
<feature type="domain" description="YdbS-like PH" evidence="2">
    <location>
        <begin position="60"/>
        <end position="128"/>
    </location>
</feature>
<evidence type="ECO:0000256" key="1">
    <source>
        <dbReference type="SAM" id="Phobius"/>
    </source>
</evidence>
<sequence>MTQNDDILLKPQLLFAFLKTLPLILLGLTFLLLAWYLSPYFILFGIAICGAAWYRLLYIRSYKYLITAEYIRITYGIFMKRTDQVEMYRVKDYTISQSFILQVFKLMHLTLITTDINNQAVQLEGIPESAIIDTIRDRVQQARHDNNIYELN</sequence>
<dbReference type="RefSeq" id="WP_133230766.1">
    <property type="nucleotide sequence ID" value="NZ_SOZE01000009.1"/>
</dbReference>
<accession>A0A4Y8SG45</accession>
<evidence type="ECO:0000259" key="2">
    <source>
        <dbReference type="Pfam" id="PF03703"/>
    </source>
</evidence>
<comment type="caution">
    <text evidence="3">The sequence shown here is derived from an EMBL/GenBank/DDBJ whole genome shotgun (WGS) entry which is preliminary data.</text>
</comment>
<dbReference type="InterPro" id="IPR005182">
    <property type="entry name" value="YdbS-like_PH"/>
</dbReference>
<dbReference type="EMBL" id="SOZE01000009">
    <property type="protein sequence ID" value="TFF37661.1"/>
    <property type="molecule type" value="Genomic_DNA"/>
</dbReference>
<dbReference type="OrthoDB" id="793280at2"/>
<feature type="transmembrane region" description="Helical" evidence="1">
    <location>
        <begin position="12"/>
        <end position="34"/>
    </location>
</feature>
<dbReference type="Pfam" id="PF03703">
    <property type="entry name" value="bPH_2"/>
    <property type="match status" value="1"/>
</dbReference>
<evidence type="ECO:0000313" key="4">
    <source>
        <dbReference type="Proteomes" id="UP000297540"/>
    </source>
</evidence>
<dbReference type="PANTHER" id="PTHR34473">
    <property type="entry name" value="UPF0699 TRANSMEMBRANE PROTEIN YDBS"/>
    <property type="match status" value="1"/>
</dbReference>
<protein>
    <submittedName>
        <fullName evidence="3">PH domain-containing protein</fullName>
    </submittedName>
</protein>